<evidence type="ECO:0000256" key="11">
    <source>
        <dbReference type="ARBA" id="ARBA00023159"/>
    </source>
</evidence>
<comment type="similarity">
    <text evidence="1 16 17">Belongs to the papillomaviridae E6 protein family.</text>
</comment>
<evidence type="ECO:0000256" key="16">
    <source>
        <dbReference type="HAMAP-Rule" id="MF_04006"/>
    </source>
</evidence>
<evidence type="ECO:0000313" key="18">
    <source>
        <dbReference type="EMBL" id="ASC49548.1"/>
    </source>
</evidence>
<feature type="zinc finger region" evidence="16">
    <location>
        <begin position="99"/>
        <end position="135"/>
    </location>
</feature>
<keyword evidence="13 16" id="KW-1035">Host cytoplasm</keyword>
<accession>A0A1Z3FWE0</accession>
<keyword evidence="3 16" id="KW-1048">Host nucleus</keyword>
<keyword evidence="7 16" id="KW-0863">Zinc-finger</keyword>
<evidence type="ECO:0000256" key="17">
    <source>
        <dbReference type="RuleBase" id="RU363123"/>
    </source>
</evidence>
<organism evidence="18">
    <name type="scientific">Bovine papillomavirus</name>
    <dbReference type="NCBI Taxonomy" id="10571"/>
    <lineage>
        <taxon>Viruses</taxon>
        <taxon>Monodnaviria</taxon>
        <taxon>Shotokuvirae</taxon>
        <taxon>Cossaviricota</taxon>
        <taxon>Papovaviricetes</taxon>
        <taxon>Zurhausenvirales</taxon>
        <taxon>Papillomaviridae</taxon>
    </lineage>
</organism>
<name>A0A1Z3FWE0_9PAPI</name>
<keyword evidence="9 16" id="KW-0805">Transcription regulation</keyword>
<dbReference type="Pfam" id="PF00518">
    <property type="entry name" value="E6"/>
    <property type="match status" value="1"/>
</dbReference>
<dbReference type="InterPro" id="IPR038575">
    <property type="entry name" value="E6_sf"/>
</dbReference>
<dbReference type="GO" id="GO:0039648">
    <property type="term" value="P:symbiont-mediated perturbation of host ubiquitin-like protein modification"/>
    <property type="evidence" value="ECO:0007669"/>
    <property type="project" value="UniProtKB-UniRule"/>
</dbReference>
<evidence type="ECO:0000256" key="14">
    <source>
        <dbReference type="ARBA" id="ARBA00023280"/>
    </source>
</evidence>
<evidence type="ECO:0000256" key="13">
    <source>
        <dbReference type="ARBA" id="ARBA00023200"/>
    </source>
</evidence>
<dbReference type="GO" id="GO:0030430">
    <property type="term" value="C:host cell cytoplasm"/>
    <property type="evidence" value="ECO:0007669"/>
    <property type="project" value="UniProtKB-SubCell"/>
</dbReference>
<proteinExistence type="inferred from homology"/>
<sequence length="144" mass="16855">MDSYPHSIQELLECYGLSFYDLYLLCIFCDNLLTYADCDHFEYAELNLVWRNGWPYGVCKSCCSRAGHWECVRFYQFSMLGNDVESHTGCTLLQLSVRCYACLKKLNLTEKLEHVWKGVAFHCVKDRWKGICNNCRNAWAQAHN</sequence>
<evidence type="ECO:0000256" key="15">
    <source>
        <dbReference type="ARBA" id="ARBA00023323"/>
    </source>
</evidence>
<evidence type="ECO:0000256" key="2">
    <source>
        <dbReference type="ARBA" id="ARBA00022518"/>
    </source>
</evidence>
<dbReference type="OrthoDB" id="27353at10239"/>
<dbReference type="GO" id="GO:0039502">
    <property type="term" value="P:symbiont-mediated suppression of host type I interferon-mediated signaling pathway"/>
    <property type="evidence" value="ECO:0007669"/>
    <property type="project" value="UniProtKB-UniRule"/>
</dbReference>
<keyword evidence="11 16" id="KW-0010">Activator</keyword>
<dbReference type="GO" id="GO:0052150">
    <property type="term" value="P:symbiont-mediated perturbation of host apoptosis"/>
    <property type="evidence" value="ECO:0007669"/>
    <property type="project" value="UniProtKB-KW"/>
</dbReference>
<keyword evidence="12 16" id="KW-0804">Transcription</keyword>
<dbReference type="GO" id="GO:0006351">
    <property type="term" value="P:DNA-templated transcription"/>
    <property type="evidence" value="ECO:0007669"/>
    <property type="project" value="UniProtKB-UniRule"/>
</dbReference>
<evidence type="ECO:0000256" key="7">
    <source>
        <dbReference type="ARBA" id="ARBA00022771"/>
    </source>
</evidence>
<keyword evidence="2 16" id="KW-0244">Early protein</keyword>
<feature type="zinc finger region" evidence="16">
    <location>
        <begin position="26"/>
        <end position="62"/>
    </location>
</feature>
<keyword evidence="15 16" id="KW-1119">Modulation of host cell apoptosis by virus</keyword>
<gene>
    <name evidence="16" type="primary">E6</name>
</gene>
<evidence type="ECO:0000256" key="1">
    <source>
        <dbReference type="ARBA" id="ARBA00006346"/>
    </source>
</evidence>
<comment type="subcellular location">
    <subcellularLocation>
        <location evidence="16 17">Host cytoplasm</location>
    </subcellularLocation>
    <subcellularLocation>
        <location evidence="16 17">Host nucleus</location>
    </subcellularLocation>
</comment>
<comment type="subunit">
    <text evidence="16">Forms homodimers. Interacts with ubiquitin-protein ligase UBE3A/E6-AP; this interaction stimulates UBE3A ubiquitin activity. Interacts with host BAK1.</text>
</comment>
<keyword evidence="14 16" id="KW-0899">Viral immunoevasion</keyword>
<dbReference type="GO" id="GO:0006355">
    <property type="term" value="P:regulation of DNA-templated transcription"/>
    <property type="evidence" value="ECO:0007669"/>
    <property type="project" value="UniProtKB-UniRule"/>
</dbReference>
<dbReference type="InterPro" id="IPR001334">
    <property type="entry name" value="E6"/>
</dbReference>
<dbReference type="HAMAP" id="MF_04006">
    <property type="entry name" value="HPV_E6"/>
    <property type="match status" value="1"/>
</dbReference>
<keyword evidence="8 16" id="KW-0862">Zinc</keyword>
<dbReference type="GO" id="GO:0052170">
    <property type="term" value="P:symbiont-mediated suppression of host innate immune response"/>
    <property type="evidence" value="ECO:0007669"/>
    <property type="project" value="UniProtKB-KW"/>
</dbReference>
<protein>
    <recommendedName>
        <fullName evidence="16 17">Protein E6</fullName>
    </recommendedName>
</protein>
<dbReference type="GO" id="GO:0042025">
    <property type="term" value="C:host cell nucleus"/>
    <property type="evidence" value="ECO:0007669"/>
    <property type="project" value="UniProtKB-SubCell"/>
</dbReference>
<keyword evidence="10 16" id="KW-0238">DNA-binding</keyword>
<reference evidence="18" key="2">
    <citation type="submission" date="2017-03" db="EMBL/GenBank/DDBJ databases">
        <authorList>
            <person name="Afonso C.L."/>
            <person name="Miller P.J."/>
            <person name="Scott M.A."/>
            <person name="Spackman E."/>
            <person name="Goraichik I."/>
            <person name="Dimitrov K.M."/>
            <person name="Suarez D.L."/>
            <person name="Swayne D.E."/>
        </authorList>
    </citation>
    <scope>NUCLEOTIDE SEQUENCE</scope>
    <source>
        <strain evidence="18">NY-8385</strain>
    </source>
</reference>
<dbReference type="Gene3D" id="3.30.240.40">
    <property type="entry name" value="E6 early regulatory protein"/>
    <property type="match status" value="2"/>
</dbReference>
<dbReference type="GO" id="GO:0003677">
    <property type="term" value="F:DNA binding"/>
    <property type="evidence" value="ECO:0007669"/>
    <property type="project" value="UniProtKB-UniRule"/>
</dbReference>
<evidence type="ECO:0000256" key="3">
    <source>
        <dbReference type="ARBA" id="ARBA00022562"/>
    </source>
</evidence>
<evidence type="ECO:0000256" key="9">
    <source>
        <dbReference type="ARBA" id="ARBA00023015"/>
    </source>
</evidence>
<reference evidence="18" key="1">
    <citation type="journal article" date="2017" name="Arch. Virol.">
        <title>A novel bovine papillomavirus type in the genus Dyokappapapillomavirus.</title>
        <authorList>
            <person name="Bauermann F.V."/>
            <person name="Joshi L.R."/>
            <person name="Mohr K.A."/>
            <person name="Kutish G.F."/>
            <person name="Meier P."/>
            <person name="Chase C."/>
            <person name="Christopher-Hennings J."/>
            <person name="Diel D.G."/>
        </authorList>
    </citation>
    <scope>NUCLEOTIDE SEQUENCE [LARGE SCALE GENOMIC DNA]</scope>
    <source>
        <strain evidence="18">NY-8385</strain>
    </source>
</reference>
<comment type="caution">
    <text evidence="16">Lacks conserved residue(s) required for the propagation of feature annotation.</text>
</comment>
<evidence type="ECO:0000256" key="6">
    <source>
        <dbReference type="ARBA" id="ARBA00022723"/>
    </source>
</evidence>
<evidence type="ECO:0000256" key="12">
    <source>
        <dbReference type="ARBA" id="ARBA00023163"/>
    </source>
</evidence>
<evidence type="ECO:0000256" key="8">
    <source>
        <dbReference type="ARBA" id="ARBA00022833"/>
    </source>
</evidence>
<keyword evidence="4 16" id="KW-0945">Host-virus interaction</keyword>
<dbReference type="GO" id="GO:0008270">
    <property type="term" value="F:zinc ion binding"/>
    <property type="evidence" value="ECO:0007669"/>
    <property type="project" value="UniProtKB-KW"/>
</dbReference>
<keyword evidence="6 16" id="KW-0479">Metal-binding</keyword>
<keyword evidence="5 16" id="KW-1090">Inhibition of host innate immune response by virus</keyword>
<evidence type="ECO:0000256" key="5">
    <source>
        <dbReference type="ARBA" id="ARBA00022632"/>
    </source>
</evidence>
<evidence type="ECO:0000256" key="10">
    <source>
        <dbReference type="ARBA" id="ARBA00023125"/>
    </source>
</evidence>
<evidence type="ECO:0000256" key="4">
    <source>
        <dbReference type="ARBA" id="ARBA00022581"/>
    </source>
</evidence>
<dbReference type="Proteomes" id="UP000201557">
    <property type="component" value="Segment"/>
</dbReference>
<comment type="function">
    <text evidence="16">Plays a major role in the induction and maintenance of cellular transformation. E6 associates with host UBE3A/E6-AP ubiquitin-protein ligase and modulates its activity. Protects host keratinocytes from apoptosis by mediating the degradation of host BAK1. May also inhibit host immune response.</text>
</comment>
<dbReference type="EMBL" id="KY705374">
    <property type="protein sequence ID" value="ASC49548.1"/>
    <property type="molecule type" value="Genomic_DNA"/>
</dbReference>
<dbReference type="SUPFAM" id="SSF161229">
    <property type="entry name" value="E6 C-terminal domain-like"/>
    <property type="match status" value="2"/>
</dbReference>